<sequence length="67" mass="7705">MRHLKGPVVVISKAYHSQNDKIKANMPPKVPSEVIQICPLLPEKNKQKRQFHAMISHVQEVIKPLKQ</sequence>
<name>A0A2P2KKV2_RHIMU</name>
<organism evidence="1">
    <name type="scientific">Rhizophora mucronata</name>
    <name type="common">Asiatic mangrove</name>
    <dbReference type="NCBI Taxonomy" id="61149"/>
    <lineage>
        <taxon>Eukaryota</taxon>
        <taxon>Viridiplantae</taxon>
        <taxon>Streptophyta</taxon>
        <taxon>Embryophyta</taxon>
        <taxon>Tracheophyta</taxon>
        <taxon>Spermatophyta</taxon>
        <taxon>Magnoliopsida</taxon>
        <taxon>eudicotyledons</taxon>
        <taxon>Gunneridae</taxon>
        <taxon>Pentapetalae</taxon>
        <taxon>rosids</taxon>
        <taxon>fabids</taxon>
        <taxon>Malpighiales</taxon>
        <taxon>Rhizophoraceae</taxon>
        <taxon>Rhizophora</taxon>
    </lineage>
</organism>
<dbReference type="AlphaFoldDB" id="A0A2P2KKV2"/>
<reference evidence="1" key="1">
    <citation type="submission" date="2018-02" db="EMBL/GenBank/DDBJ databases">
        <title>Rhizophora mucronata_Transcriptome.</title>
        <authorList>
            <person name="Meera S.P."/>
            <person name="Sreeshan A."/>
            <person name="Augustine A."/>
        </authorList>
    </citation>
    <scope>NUCLEOTIDE SEQUENCE</scope>
    <source>
        <tissue evidence="1">Leaf</tissue>
    </source>
</reference>
<protein>
    <submittedName>
        <fullName evidence="1">Glycerol uptake protein</fullName>
    </submittedName>
</protein>
<dbReference type="EMBL" id="GGEC01025863">
    <property type="protein sequence ID" value="MBX06347.1"/>
    <property type="molecule type" value="Transcribed_RNA"/>
</dbReference>
<accession>A0A2P2KKV2</accession>
<evidence type="ECO:0000313" key="1">
    <source>
        <dbReference type="EMBL" id="MBX06347.1"/>
    </source>
</evidence>
<proteinExistence type="predicted"/>